<keyword evidence="7" id="KW-1185">Reference proteome</keyword>
<evidence type="ECO:0000256" key="4">
    <source>
        <dbReference type="SAM" id="MobiDB-lite"/>
    </source>
</evidence>
<evidence type="ECO:0000313" key="6">
    <source>
        <dbReference type="EMBL" id="CAK0909332.1"/>
    </source>
</evidence>
<evidence type="ECO:0000259" key="5">
    <source>
        <dbReference type="PROSITE" id="PS50237"/>
    </source>
</evidence>
<accession>A0ABN9Y9H3</accession>
<dbReference type="PANTHER" id="PTHR45670:SF1">
    <property type="entry name" value="E3 UBIQUITIN-PROTEIN LIGASE HECTD1"/>
    <property type="match status" value="1"/>
</dbReference>
<protein>
    <recommendedName>
        <fullName evidence="5">HECT domain-containing protein</fullName>
    </recommendedName>
</protein>
<feature type="compositionally biased region" description="Low complexity" evidence="4">
    <location>
        <begin position="67"/>
        <end position="84"/>
    </location>
</feature>
<reference evidence="6" key="1">
    <citation type="submission" date="2023-10" db="EMBL/GenBank/DDBJ databases">
        <authorList>
            <person name="Chen Y."/>
            <person name="Shah S."/>
            <person name="Dougan E. K."/>
            <person name="Thang M."/>
            <person name="Chan C."/>
        </authorList>
    </citation>
    <scope>NUCLEOTIDE SEQUENCE [LARGE SCALE GENOMIC DNA]</scope>
</reference>
<dbReference type="InterPro" id="IPR045322">
    <property type="entry name" value="HECTD1/TRIP12-like"/>
</dbReference>
<dbReference type="EMBL" id="CAUYUJ010022174">
    <property type="protein sequence ID" value="CAK0909332.1"/>
    <property type="molecule type" value="Genomic_DNA"/>
</dbReference>
<comment type="caution">
    <text evidence="3">Lacks conserved residue(s) required for the propagation of feature annotation.</text>
</comment>
<evidence type="ECO:0000256" key="1">
    <source>
        <dbReference type="ARBA" id="ARBA00022679"/>
    </source>
</evidence>
<dbReference type="PROSITE" id="PS50237">
    <property type="entry name" value="HECT"/>
    <property type="match status" value="1"/>
</dbReference>
<dbReference type="SUPFAM" id="SSF56204">
    <property type="entry name" value="Hect, E3 ligase catalytic domain"/>
    <property type="match status" value="1"/>
</dbReference>
<evidence type="ECO:0000256" key="2">
    <source>
        <dbReference type="ARBA" id="ARBA00022786"/>
    </source>
</evidence>
<feature type="region of interest" description="Disordered" evidence="4">
    <location>
        <begin position="67"/>
        <end position="97"/>
    </location>
</feature>
<keyword evidence="1" id="KW-0808">Transferase</keyword>
<dbReference type="SMART" id="SM00119">
    <property type="entry name" value="HECTc"/>
    <property type="match status" value="1"/>
</dbReference>
<name>A0ABN9Y9H3_9DINO</name>
<organism evidence="6 7">
    <name type="scientific">Prorocentrum cordatum</name>
    <dbReference type="NCBI Taxonomy" id="2364126"/>
    <lineage>
        <taxon>Eukaryota</taxon>
        <taxon>Sar</taxon>
        <taxon>Alveolata</taxon>
        <taxon>Dinophyceae</taxon>
        <taxon>Prorocentrales</taxon>
        <taxon>Prorocentraceae</taxon>
        <taxon>Prorocentrum</taxon>
    </lineage>
</organism>
<dbReference type="InterPro" id="IPR035983">
    <property type="entry name" value="Hect_E3_ubiquitin_ligase"/>
</dbReference>
<dbReference type="Proteomes" id="UP001189429">
    <property type="component" value="Unassembled WGS sequence"/>
</dbReference>
<proteinExistence type="predicted"/>
<dbReference type="Gene3D" id="3.90.1750.10">
    <property type="entry name" value="Hect, E3 ligase catalytic domains"/>
    <property type="match status" value="1"/>
</dbReference>
<dbReference type="PANTHER" id="PTHR45670">
    <property type="entry name" value="E3 UBIQUITIN-PROTEIN LIGASE TRIP12"/>
    <property type="match status" value="1"/>
</dbReference>
<comment type="caution">
    <text evidence="6">The sequence shown here is derived from an EMBL/GenBank/DDBJ whole genome shotgun (WGS) entry which is preliminary data.</text>
</comment>
<gene>
    <name evidence="6" type="ORF">PCOR1329_LOCUS83774</name>
</gene>
<evidence type="ECO:0000256" key="3">
    <source>
        <dbReference type="PROSITE-ProRule" id="PRU00104"/>
    </source>
</evidence>
<evidence type="ECO:0000313" key="7">
    <source>
        <dbReference type="Proteomes" id="UP001189429"/>
    </source>
</evidence>
<dbReference type="Pfam" id="PF00632">
    <property type="entry name" value="HECT"/>
    <property type="match status" value="1"/>
</dbReference>
<dbReference type="InterPro" id="IPR000569">
    <property type="entry name" value="HECT_dom"/>
</dbReference>
<feature type="domain" description="HECT" evidence="5">
    <location>
        <begin position="239"/>
        <end position="463"/>
    </location>
</feature>
<sequence length="559" mass="59642">QLAVWGRVHTMTYEFVPAEEHWDAESPPTAATASSSKATRFVPTRFDCLVHRHVQAALAIEALETPAAPGRRGPGAGRCSAGGAEDTGTPPSPGGAELTTMLQLTSALRGVWEHLREAEGALGAERPDDGIFHCNALTSLVLRQLSDPLAVCTGSVPAWCSSLAAACRFLFPRTVRRSLHQSCSLGVGRAAHHLQQRVLAQHAHSPEALRRLEGEVAVASVPRQKVRISRQHILESAIKVMDLYAAGSTILEVEYSGEVGTGLGPTLEFYAQVVELLRASEPRLFRQSAPLGLLFPEPHAPVTSPGGDCQVLAMFRLLGQLVAKCMLDGRLVDLRLHPLFWRMVLGGESVSRCALRDVDPELFARVDGLRAMSAESIESLALDFTLPGHPDIELRPGGADVRLGAENVDEYVALVSQVSLVSACAAQVAAFREAFARVLPLEACRVWSEEELSTLIAGASASDGAFWTVEHMEALRRHAETRPEQCLVLAPRCTAAGKRGASELEPALPRDVSCGVVFLAAAGGRGRRSVDRIQDIAAAAPPRVLGAVAEATVLGTTGV</sequence>
<dbReference type="Gene3D" id="3.30.2160.10">
    <property type="entry name" value="Hect, E3 ligase catalytic domain"/>
    <property type="match status" value="1"/>
</dbReference>
<feature type="non-terminal residue" evidence="6">
    <location>
        <position position="1"/>
    </location>
</feature>
<keyword evidence="2 3" id="KW-0833">Ubl conjugation pathway</keyword>